<protein>
    <submittedName>
        <fullName evidence="8">Acyl-CoA dehydrogenase</fullName>
    </submittedName>
</protein>
<comment type="caution">
    <text evidence="8">The sequence shown here is derived from an EMBL/GenBank/DDBJ whole genome shotgun (WGS) entry which is preliminary data.</text>
</comment>
<keyword evidence="4" id="KW-0274">FAD</keyword>
<accession>A0A3L7E158</accession>
<dbReference type="SUPFAM" id="SSF47203">
    <property type="entry name" value="Acyl-CoA dehydrogenase C-terminal domain-like"/>
    <property type="match status" value="1"/>
</dbReference>
<keyword evidence="3" id="KW-0285">Flavoprotein</keyword>
<feature type="domain" description="Acyl-CoA dehydrogenase/oxidase N-terminal" evidence="7">
    <location>
        <begin position="11"/>
        <end position="110"/>
    </location>
</feature>
<comment type="similarity">
    <text evidence="2">Belongs to the acyl-CoA dehydrogenase family.</text>
</comment>
<evidence type="ECO:0000256" key="1">
    <source>
        <dbReference type="ARBA" id="ARBA00001974"/>
    </source>
</evidence>
<keyword evidence="9" id="KW-1185">Reference proteome</keyword>
<evidence type="ECO:0000259" key="7">
    <source>
        <dbReference type="Pfam" id="PF02771"/>
    </source>
</evidence>
<name>A0A3L7E158_9GAMM</name>
<evidence type="ECO:0000259" key="6">
    <source>
        <dbReference type="Pfam" id="PF00441"/>
    </source>
</evidence>
<organism evidence="8 9">
    <name type="scientific">Seongchinamella sediminis</name>
    <dbReference type="NCBI Taxonomy" id="2283635"/>
    <lineage>
        <taxon>Bacteria</taxon>
        <taxon>Pseudomonadati</taxon>
        <taxon>Pseudomonadota</taxon>
        <taxon>Gammaproteobacteria</taxon>
        <taxon>Cellvibrionales</taxon>
        <taxon>Halieaceae</taxon>
        <taxon>Seongchinamella</taxon>
    </lineage>
</organism>
<dbReference type="Proteomes" id="UP000265509">
    <property type="component" value="Unassembled WGS sequence"/>
</dbReference>
<dbReference type="InterPro" id="IPR036250">
    <property type="entry name" value="AcylCo_DH-like_C"/>
</dbReference>
<evidence type="ECO:0000256" key="3">
    <source>
        <dbReference type="ARBA" id="ARBA00022630"/>
    </source>
</evidence>
<reference evidence="8 9" key="1">
    <citation type="submission" date="2018-07" db="EMBL/GenBank/DDBJ databases">
        <title>Halioglobus sp. genome submission.</title>
        <authorList>
            <person name="Ye M.-Q."/>
            <person name="Du Z.-J."/>
        </authorList>
    </citation>
    <scope>NUCLEOTIDE SEQUENCE [LARGE SCALE GENOMIC DNA]</scope>
    <source>
        <strain evidence="8 9">U0301</strain>
    </source>
</reference>
<evidence type="ECO:0000256" key="4">
    <source>
        <dbReference type="ARBA" id="ARBA00022827"/>
    </source>
</evidence>
<dbReference type="OrthoDB" id="7053515at2"/>
<dbReference type="InterPro" id="IPR009075">
    <property type="entry name" value="AcylCo_DH/oxidase_C"/>
</dbReference>
<evidence type="ECO:0000313" key="9">
    <source>
        <dbReference type="Proteomes" id="UP000265509"/>
    </source>
</evidence>
<dbReference type="GO" id="GO:0003995">
    <property type="term" value="F:acyl-CoA dehydrogenase activity"/>
    <property type="evidence" value="ECO:0007669"/>
    <property type="project" value="TreeGrafter"/>
</dbReference>
<sequence length="375" mass="40115">MAQPDDFGFSEEAALLKQSARKLFSEHFSAGTLHQLVAADSNPRREPDVQWDQTLWQQMVDLGWTLLAVPEAQGGVGMPLVGVAGLVEEAGRAAFPCPLLSTLAASYILAAAGAGAEDALADIAGGATAALVIANEHGSWTAAETPVSADGEALNGRGYYVQDAGKVSHLLVCAQTDGGPALYWLPVASEGVAVQQDAIVDLTRDQAHIDFKGAPARQVTADATAALAQAMPAVWTLYAADMVGAGEWQLQTTVEYVNQRQQFDKPLGFFQAVKHPLVNVMVMIDQAKSLVYNAACAVDCEPQKAARYAHMAQASASEMAAFASSRSVQMHGGIGFTWECYVHLFFKRQKHSEMLWGDAVWHRARLAELMIDEAA</sequence>
<dbReference type="Pfam" id="PF02771">
    <property type="entry name" value="Acyl-CoA_dh_N"/>
    <property type="match status" value="1"/>
</dbReference>
<dbReference type="RefSeq" id="WP_117953001.1">
    <property type="nucleotide sequence ID" value="NZ_QRAN01000003.1"/>
</dbReference>
<dbReference type="Pfam" id="PF00441">
    <property type="entry name" value="Acyl-CoA_dh_1"/>
    <property type="match status" value="1"/>
</dbReference>
<dbReference type="AlphaFoldDB" id="A0A3L7E158"/>
<dbReference type="Gene3D" id="2.40.110.10">
    <property type="entry name" value="Butyryl-CoA Dehydrogenase, subunit A, domain 2"/>
    <property type="match status" value="1"/>
</dbReference>
<dbReference type="InterPro" id="IPR013786">
    <property type="entry name" value="AcylCoA_DH/ox_N"/>
</dbReference>
<proteinExistence type="inferred from homology"/>
<keyword evidence="5" id="KW-0560">Oxidoreductase</keyword>
<dbReference type="InterPro" id="IPR037069">
    <property type="entry name" value="AcylCoA_DH/ox_N_sf"/>
</dbReference>
<dbReference type="PANTHER" id="PTHR43884">
    <property type="entry name" value="ACYL-COA DEHYDROGENASE"/>
    <property type="match status" value="1"/>
</dbReference>
<dbReference type="Gene3D" id="1.10.540.10">
    <property type="entry name" value="Acyl-CoA dehydrogenase/oxidase, N-terminal domain"/>
    <property type="match status" value="1"/>
</dbReference>
<evidence type="ECO:0000256" key="5">
    <source>
        <dbReference type="ARBA" id="ARBA00023002"/>
    </source>
</evidence>
<dbReference type="InterPro" id="IPR046373">
    <property type="entry name" value="Acyl-CoA_Oxase/DH_mid-dom_sf"/>
</dbReference>
<dbReference type="GO" id="GO:0050660">
    <property type="term" value="F:flavin adenine dinucleotide binding"/>
    <property type="evidence" value="ECO:0007669"/>
    <property type="project" value="InterPro"/>
</dbReference>
<evidence type="ECO:0000256" key="2">
    <source>
        <dbReference type="ARBA" id="ARBA00009347"/>
    </source>
</evidence>
<dbReference type="EMBL" id="QRAN01000003">
    <property type="protein sequence ID" value="RLQ23234.1"/>
    <property type="molecule type" value="Genomic_DNA"/>
</dbReference>
<dbReference type="PANTHER" id="PTHR43884:SF20">
    <property type="entry name" value="ACYL-COA DEHYDROGENASE FADE28"/>
    <property type="match status" value="1"/>
</dbReference>
<gene>
    <name evidence="8" type="ORF">DWB85_04520</name>
</gene>
<dbReference type="Gene3D" id="1.20.140.10">
    <property type="entry name" value="Butyryl-CoA Dehydrogenase, subunit A, domain 3"/>
    <property type="match status" value="1"/>
</dbReference>
<feature type="domain" description="Acyl-CoA dehydrogenase/oxidase C-terminal" evidence="6">
    <location>
        <begin position="239"/>
        <end position="368"/>
    </location>
</feature>
<dbReference type="InterPro" id="IPR009100">
    <property type="entry name" value="AcylCoA_DH/oxidase_NM_dom_sf"/>
</dbReference>
<comment type="cofactor">
    <cofactor evidence="1">
        <name>FAD</name>
        <dbReference type="ChEBI" id="CHEBI:57692"/>
    </cofactor>
</comment>
<dbReference type="SUPFAM" id="SSF56645">
    <property type="entry name" value="Acyl-CoA dehydrogenase NM domain-like"/>
    <property type="match status" value="1"/>
</dbReference>
<evidence type="ECO:0000313" key="8">
    <source>
        <dbReference type="EMBL" id="RLQ23234.1"/>
    </source>
</evidence>